<accession>A0A2H9U307</accession>
<dbReference type="Proteomes" id="UP000235861">
    <property type="component" value="Unassembled WGS sequence"/>
</dbReference>
<gene>
    <name evidence="1" type="ORF">CUC53_12790</name>
</gene>
<organism evidence="1 2">
    <name type="scientific">Aeromonas cavernicola</name>
    <dbReference type="NCBI Taxonomy" id="1006623"/>
    <lineage>
        <taxon>Bacteria</taxon>
        <taxon>Pseudomonadati</taxon>
        <taxon>Pseudomonadota</taxon>
        <taxon>Gammaproteobacteria</taxon>
        <taxon>Aeromonadales</taxon>
        <taxon>Aeromonadaceae</taxon>
        <taxon>Aeromonas</taxon>
    </lineage>
</organism>
<protein>
    <submittedName>
        <fullName evidence="1">Uncharacterized protein</fullName>
    </submittedName>
</protein>
<dbReference type="SUPFAM" id="SSF53474">
    <property type="entry name" value="alpha/beta-Hydrolases"/>
    <property type="match status" value="1"/>
</dbReference>
<dbReference type="InterPro" id="IPR046237">
    <property type="entry name" value="DUF6270"/>
</dbReference>
<dbReference type="InterPro" id="IPR029058">
    <property type="entry name" value="AB_hydrolase_fold"/>
</dbReference>
<comment type="caution">
    <text evidence="1">The sequence shown here is derived from an EMBL/GenBank/DDBJ whole genome shotgun (WGS) entry which is preliminary data.</text>
</comment>
<dbReference type="OrthoDB" id="6546405at2"/>
<dbReference type="EMBL" id="PGGC01000112">
    <property type="protein sequence ID" value="PJG58404.1"/>
    <property type="molecule type" value="Genomic_DNA"/>
</dbReference>
<keyword evidence="2" id="KW-1185">Reference proteome</keyword>
<name>A0A2H9U307_9GAMM</name>
<evidence type="ECO:0000313" key="2">
    <source>
        <dbReference type="Proteomes" id="UP000235861"/>
    </source>
</evidence>
<evidence type="ECO:0000313" key="1">
    <source>
        <dbReference type="EMBL" id="PJG58404.1"/>
    </source>
</evidence>
<dbReference type="RefSeq" id="WP_100294517.1">
    <property type="nucleotide sequence ID" value="NZ_PGGC01000112.1"/>
</dbReference>
<proteinExistence type="predicted"/>
<dbReference type="Pfam" id="PF19786">
    <property type="entry name" value="DUF6270"/>
    <property type="match status" value="1"/>
</dbReference>
<dbReference type="AlphaFoldDB" id="A0A2H9U307"/>
<sequence>MKDQEEIYEFENQKIKYKFQPSKQDRKHLLIIFSGFGSGSSVSYDFTGAPSGHCRSNILWIKDEIDSECTYYLSTSKDFNIEKAIISLVNNKIKLLGLGKAECTLMGFSKGGSAALYYGLKYDFINIISSCPQTAIGSYVAKYWPHTAENMMGNTPSAEKIDYLDNLIPGLLSADRLTDRNIYLITSPNDEQYSTQIEPYLAYFSRYKNFSFIFTKSSMVWQHNKVTRYNLPIILSIIYAHGEGIYPILGQNINGVDLNQDLSRHNIISNQKSEKKAISTVSNIYFLDGKLYINGVAFIRGYECPNYENIKHTLILNGKNNKYRFVLGKLLNKDINYNYFYQTYCDYSAAAFTTVGQKGIDITHLEKDAYVLSVEVESAGTVVSAPLKSNNNINYNALIGSDELYIGSTDFGLIIHRKSILTKRSQSHFEITSTWYKDNLLHLEGIFAVQGVNVSSWGDASYYIVLQSESDSHPFKIGMLDLVTTEPLFDDTHDIYSKSYFSTVGRKGVDIGSIPRGEYDVFVVMSHHGKIFTQNTSKSIIWDGVSISSFNDVTHVGIIGSCVTRDNFNSRFNCNYKDKFICSALQNQSSLVSVVSPAINISDDSFSDLDPWSAKDTLRDFQKTIWNDLQEKQPDVLIFDLFTDARFTCISVDNSFVTLNEWKLAKSNYFNTIVNNEKIGMDINENQFLEIFKRGLLTLKDRLQSCCQNTIIVLHAARGVQYYCDNGEEKNFNLNFVNTLNDRWEKLDNIFIDVFNPLVIDVFEGEVFKGDGAHPWGCSTVHYENKYYSRFLSKLEYVLLEKRTC</sequence>
<reference evidence="1 2" key="1">
    <citation type="submission" date="2017-11" db="EMBL/GenBank/DDBJ databases">
        <title>Draft genome sequence of environmental isolate Aeromonas cavernicola sp. nov. MDC 2508.</title>
        <authorList>
            <person name="Colston S.M."/>
            <person name="Navarro A."/>
            <person name="Martinez-Murcia A.J."/>
            <person name="Graf J."/>
        </authorList>
    </citation>
    <scope>NUCLEOTIDE SEQUENCE [LARGE SCALE GENOMIC DNA]</scope>
    <source>
        <strain evidence="1 2">MDC 2508</strain>
    </source>
</reference>